<keyword evidence="3" id="KW-1185">Reference proteome</keyword>
<feature type="transmembrane region" description="Helical" evidence="1">
    <location>
        <begin position="105"/>
        <end position="130"/>
    </location>
</feature>
<feature type="transmembrane region" description="Helical" evidence="1">
    <location>
        <begin position="41"/>
        <end position="61"/>
    </location>
</feature>
<keyword evidence="1" id="KW-0472">Membrane</keyword>
<dbReference type="OrthoDB" id="9806699at2"/>
<protein>
    <recommendedName>
        <fullName evidence="4">ECF transporter S component</fullName>
    </recommendedName>
</protein>
<gene>
    <name evidence="2" type="ORF">HG15A2_00390</name>
</gene>
<dbReference type="RefSeq" id="WP_145056668.1">
    <property type="nucleotide sequence ID" value="NZ_CP036263.1"/>
</dbReference>
<reference evidence="2 3" key="1">
    <citation type="submission" date="2019-02" db="EMBL/GenBank/DDBJ databases">
        <title>Deep-cultivation of Planctomycetes and their phenomic and genomic characterization uncovers novel biology.</title>
        <authorList>
            <person name="Wiegand S."/>
            <person name="Jogler M."/>
            <person name="Boedeker C."/>
            <person name="Pinto D."/>
            <person name="Vollmers J."/>
            <person name="Rivas-Marin E."/>
            <person name="Kohn T."/>
            <person name="Peeters S.H."/>
            <person name="Heuer A."/>
            <person name="Rast P."/>
            <person name="Oberbeckmann S."/>
            <person name="Bunk B."/>
            <person name="Jeske O."/>
            <person name="Meyerdierks A."/>
            <person name="Storesund J.E."/>
            <person name="Kallscheuer N."/>
            <person name="Luecker S."/>
            <person name="Lage O.M."/>
            <person name="Pohl T."/>
            <person name="Merkel B.J."/>
            <person name="Hornburger P."/>
            <person name="Mueller R.-W."/>
            <person name="Bruemmer F."/>
            <person name="Labrenz M."/>
            <person name="Spormann A.M."/>
            <person name="Op den Camp H."/>
            <person name="Overmann J."/>
            <person name="Amann R."/>
            <person name="Jetten M.S.M."/>
            <person name="Mascher T."/>
            <person name="Medema M.H."/>
            <person name="Devos D.P."/>
            <person name="Kaster A.-K."/>
            <person name="Ovreas L."/>
            <person name="Rohde M."/>
            <person name="Galperin M.Y."/>
            <person name="Jogler C."/>
        </authorList>
    </citation>
    <scope>NUCLEOTIDE SEQUENCE [LARGE SCALE GENOMIC DNA]</scope>
    <source>
        <strain evidence="2 3">HG15A2</strain>
    </source>
</reference>
<name>A0A517MPH2_9BACT</name>
<dbReference type="InterPro" id="IPR046487">
    <property type="entry name" value="DUF6580"/>
</dbReference>
<evidence type="ECO:0008006" key="4">
    <source>
        <dbReference type="Google" id="ProtNLM"/>
    </source>
</evidence>
<dbReference type="AlphaFoldDB" id="A0A517MPH2"/>
<evidence type="ECO:0000256" key="1">
    <source>
        <dbReference type="SAM" id="Phobius"/>
    </source>
</evidence>
<sequence>MNRDTLRELSVFTLLLTLGVVGRWAQPAWNFTPLAAVAMMGGYYFRSLLPAVLLPIGMLVVSDLALLGHDSLAVQASVYVAISLPWVLGRMLRSRSLGGHHTGRTAIALGCGVASSLAFFAVTNFAVWGFQRYYPHSWAGLVECYAAALPFFRTMLAGDLAYVGTLFGGLSAVEWLAERRQFSPSQA</sequence>
<keyword evidence="1" id="KW-1133">Transmembrane helix</keyword>
<evidence type="ECO:0000313" key="3">
    <source>
        <dbReference type="Proteomes" id="UP000319852"/>
    </source>
</evidence>
<proteinExistence type="predicted"/>
<dbReference type="EMBL" id="CP036263">
    <property type="protein sequence ID" value="QDS96781.1"/>
    <property type="molecule type" value="Genomic_DNA"/>
</dbReference>
<feature type="transmembrane region" description="Helical" evidence="1">
    <location>
        <begin position="160"/>
        <end position="177"/>
    </location>
</feature>
<organism evidence="2 3">
    <name type="scientific">Adhaeretor mobilis</name>
    <dbReference type="NCBI Taxonomy" id="1930276"/>
    <lineage>
        <taxon>Bacteria</taxon>
        <taxon>Pseudomonadati</taxon>
        <taxon>Planctomycetota</taxon>
        <taxon>Planctomycetia</taxon>
        <taxon>Pirellulales</taxon>
        <taxon>Lacipirellulaceae</taxon>
        <taxon>Adhaeretor</taxon>
    </lineage>
</organism>
<feature type="transmembrane region" description="Helical" evidence="1">
    <location>
        <begin position="73"/>
        <end position="93"/>
    </location>
</feature>
<dbReference type="Pfam" id="PF20221">
    <property type="entry name" value="DUF6580"/>
    <property type="match status" value="1"/>
</dbReference>
<keyword evidence="1" id="KW-0812">Transmembrane</keyword>
<dbReference type="Proteomes" id="UP000319852">
    <property type="component" value="Chromosome"/>
</dbReference>
<dbReference type="KEGG" id="amob:HG15A2_00390"/>
<accession>A0A517MPH2</accession>
<evidence type="ECO:0000313" key="2">
    <source>
        <dbReference type="EMBL" id="QDS96781.1"/>
    </source>
</evidence>